<keyword evidence="1" id="KW-1133">Transmembrane helix</keyword>
<gene>
    <name evidence="2" type="primary">orf34</name>
</gene>
<feature type="transmembrane region" description="Helical" evidence="1">
    <location>
        <begin position="12"/>
        <end position="31"/>
    </location>
</feature>
<geneLocation type="chloroplast" evidence="2"/>
<evidence type="ECO:0000313" key="2">
    <source>
        <dbReference type="EMBL" id="ARW62797.1"/>
    </source>
</evidence>
<dbReference type="AlphaFoldDB" id="A0A1Z1M9L7"/>
<keyword evidence="1" id="KW-0812">Transmembrane</keyword>
<keyword evidence="2" id="KW-0934">Plastid</keyword>
<accession>A0A1Z1M9L7</accession>
<sequence length="34" mass="4228">MHYSFCSTEKLTILKFIYFVLIFNLLEYLYLTFI</sequence>
<name>A0A1Z1M9L7_RHOCN</name>
<evidence type="ECO:0000256" key="1">
    <source>
        <dbReference type="SAM" id="Phobius"/>
    </source>
</evidence>
<keyword evidence="2" id="KW-0150">Chloroplast</keyword>
<reference evidence="2" key="1">
    <citation type="journal article" date="2017" name="J. Phycol.">
        <title>Analysis of chloroplast genomes and a supermatrix inform reclassification of the Rhodomelaceae (Rhodophyta).</title>
        <authorList>
            <person name="Diaz-Tapia P."/>
            <person name="Maggs C.A."/>
            <person name="West J.A."/>
            <person name="Verbruggen H."/>
        </authorList>
    </citation>
    <scope>NUCLEOTIDE SEQUENCE</scope>
    <source>
        <strain evidence="2">PD508</strain>
    </source>
</reference>
<dbReference type="RefSeq" id="YP_009394235.1">
    <property type="nucleotide sequence ID" value="NC_035271.1"/>
</dbReference>
<organism evidence="2">
    <name type="scientific">Rhodomela confervoides</name>
    <name type="common">Red alga</name>
    <dbReference type="NCBI Taxonomy" id="35163"/>
    <lineage>
        <taxon>Eukaryota</taxon>
        <taxon>Rhodophyta</taxon>
        <taxon>Florideophyceae</taxon>
        <taxon>Rhodymeniophycidae</taxon>
        <taxon>Ceramiales</taxon>
        <taxon>Rhodomelaceae</taxon>
        <taxon>Rhodomela</taxon>
    </lineage>
</organism>
<proteinExistence type="predicted"/>
<dbReference type="GeneID" id="33356061"/>
<dbReference type="EMBL" id="MF101424">
    <property type="protein sequence ID" value="ARW62797.1"/>
    <property type="molecule type" value="Genomic_DNA"/>
</dbReference>
<keyword evidence="1" id="KW-0472">Membrane</keyword>
<protein>
    <submittedName>
        <fullName evidence="2">Uncharacterized protein</fullName>
    </submittedName>
</protein>